<keyword evidence="2" id="KW-1185">Reference proteome</keyword>
<evidence type="ECO:0000313" key="1">
    <source>
        <dbReference type="EMBL" id="RJL18622.1"/>
    </source>
</evidence>
<name>A0A419A8S4_9RHOB</name>
<comment type="caution">
    <text evidence="1">The sequence shown here is derived from an EMBL/GenBank/DDBJ whole genome shotgun (WGS) entry which is preliminary data.</text>
</comment>
<dbReference type="AlphaFoldDB" id="A0A419A8S4"/>
<organism evidence="1 2">
    <name type="scientific">Paracoccus siganidrum</name>
    <dbReference type="NCBI Taxonomy" id="1276757"/>
    <lineage>
        <taxon>Bacteria</taxon>
        <taxon>Pseudomonadati</taxon>
        <taxon>Pseudomonadota</taxon>
        <taxon>Alphaproteobacteria</taxon>
        <taxon>Rhodobacterales</taxon>
        <taxon>Paracoccaceae</taxon>
        <taxon>Paracoccus</taxon>
    </lineage>
</organism>
<dbReference type="Proteomes" id="UP000283587">
    <property type="component" value="Unassembled WGS sequence"/>
</dbReference>
<dbReference type="OrthoDB" id="7356934at2"/>
<gene>
    <name evidence="1" type="ORF">D3P05_06600</name>
</gene>
<dbReference type="InterPro" id="IPR021955">
    <property type="entry name" value="DUF3572"/>
</dbReference>
<protein>
    <submittedName>
        <fullName evidence="1">DUF3572 family protein</fullName>
    </submittedName>
</protein>
<sequence length="96" mass="10470">MSYTPQAARDLALRALPHIATDDELVEALLAMTGLRPQDLRQAVSDPDFALSLLDFLLEDDQRVLRFAQAAGIRPEEVMSARIALAGPGSHGWEAD</sequence>
<reference evidence="2" key="1">
    <citation type="submission" date="2018-09" db="EMBL/GenBank/DDBJ databases">
        <title>Paracoccus onubensis nov. sp. a moderate halophilic bacterium isolated from Gruta de las Maravillas (Aracena, Spain).</title>
        <authorList>
            <person name="Jurado V."/>
            <person name="Gutierrez-Patricio S."/>
            <person name="Gonzalez-Pimentel J.L."/>
            <person name="Miller A.Z."/>
            <person name="Laiz L."/>
            <person name="Saiz-Jimenez C."/>
        </authorList>
    </citation>
    <scope>NUCLEOTIDE SEQUENCE [LARGE SCALE GENOMIC DNA]</scope>
    <source>
        <strain evidence="2">DSM 26381</strain>
    </source>
</reference>
<dbReference type="EMBL" id="QZEW01000022">
    <property type="protein sequence ID" value="RJL18622.1"/>
    <property type="molecule type" value="Genomic_DNA"/>
</dbReference>
<accession>A0A419A8S4</accession>
<dbReference type="Pfam" id="PF12096">
    <property type="entry name" value="DUF3572"/>
    <property type="match status" value="1"/>
</dbReference>
<evidence type="ECO:0000313" key="2">
    <source>
        <dbReference type="Proteomes" id="UP000283587"/>
    </source>
</evidence>
<dbReference type="RefSeq" id="WP_119897385.1">
    <property type="nucleotide sequence ID" value="NZ_QNRC01000008.1"/>
</dbReference>
<proteinExistence type="predicted"/>